<organism evidence="2 3">
    <name type="scientific">Lachnobacterium bovis DSM 14045</name>
    <dbReference type="NCBI Taxonomy" id="1122142"/>
    <lineage>
        <taxon>Bacteria</taxon>
        <taxon>Bacillati</taxon>
        <taxon>Bacillota</taxon>
        <taxon>Clostridia</taxon>
        <taxon>Lachnospirales</taxon>
        <taxon>Lachnospiraceae</taxon>
        <taxon>Lachnobacterium</taxon>
    </lineage>
</organism>
<evidence type="ECO:0000313" key="2">
    <source>
        <dbReference type="EMBL" id="SDY20105.1"/>
    </source>
</evidence>
<keyword evidence="1" id="KW-0472">Membrane</keyword>
<dbReference type="STRING" id="1122142.SAMN02910414_00991"/>
<feature type="transmembrane region" description="Helical" evidence="1">
    <location>
        <begin position="192"/>
        <end position="209"/>
    </location>
</feature>
<gene>
    <name evidence="2" type="ORF">SAMN02910414_00991</name>
</gene>
<dbReference type="EMBL" id="FNPG01000010">
    <property type="protein sequence ID" value="SDY20105.1"/>
    <property type="molecule type" value="Genomic_DNA"/>
</dbReference>
<feature type="transmembrane region" description="Helical" evidence="1">
    <location>
        <begin position="85"/>
        <end position="105"/>
    </location>
</feature>
<protein>
    <submittedName>
        <fullName evidence="2">Uncharacterized protein</fullName>
    </submittedName>
</protein>
<accession>A0A1H3HXZ7</accession>
<dbReference type="RefSeq" id="WP_074716690.1">
    <property type="nucleotide sequence ID" value="NZ_FNPG01000010.1"/>
</dbReference>
<evidence type="ECO:0000313" key="3">
    <source>
        <dbReference type="Proteomes" id="UP000183918"/>
    </source>
</evidence>
<feature type="transmembrane region" description="Helical" evidence="1">
    <location>
        <begin position="135"/>
        <end position="154"/>
    </location>
</feature>
<sequence length="326" mass="36842">MKLLEIRDGIIRLCEKHDFFLRMFVKFILAFVVFVTINNYIGYCEKISTIPVAIILAFVCSLLPRDTIMWCAMVITLIDMYELSIEVAVITVLLFVLFIMLYYRFAPKDGILVVISSIAIRYKMGYLVPVGTGLLRNIFSVIGVTIGTLIFYFLDGVRNNATSLKNVILADSEESSTKLTIALDQIFGNRELAVVLAVTVFATIVVCVIRRKSIDHSWEIAIVAGALTQVIGYICGYMLIGMLDKAVEVVVGCVAATIFGFILKFFFMNLDYSRTENVQFEDDSYYYYVKAIPKKMIKQEEKTVKHFGNTTNIGKDLTELTKKDSK</sequence>
<proteinExistence type="predicted"/>
<evidence type="ECO:0000256" key="1">
    <source>
        <dbReference type="SAM" id="Phobius"/>
    </source>
</evidence>
<dbReference type="OrthoDB" id="1766220at2"/>
<name>A0A1H3HXZ7_9FIRM</name>
<dbReference type="AlphaFoldDB" id="A0A1H3HXZ7"/>
<dbReference type="Proteomes" id="UP000183918">
    <property type="component" value="Unassembled WGS sequence"/>
</dbReference>
<feature type="transmembrane region" description="Helical" evidence="1">
    <location>
        <begin position="20"/>
        <end position="41"/>
    </location>
</feature>
<reference evidence="2 3" key="1">
    <citation type="submission" date="2016-10" db="EMBL/GenBank/DDBJ databases">
        <authorList>
            <person name="de Groot N.N."/>
        </authorList>
    </citation>
    <scope>NUCLEOTIDE SEQUENCE [LARGE SCALE GENOMIC DNA]</scope>
    <source>
        <strain evidence="2 3">DSM 14045</strain>
    </source>
</reference>
<feature type="transmembrane region" description="Helical" evidence="1">
    <location>
        <begin position="221"/>
        <end position="240"/>
    </location>
</feature>
<feature type="transmembrane region" description="Helical" evidence="1">
    <location>
        <begin position="47"/>
        <end position="64"/>
    </location>
</feature>
<feature type="transmembrane region" description="Helical" evidence="1">
    <location>
        <begin position="246"/>
        <end position="267"/>
    </location>
</feature>
<keyword evidence="1" id="KW-0812">Transmembrane</keyword>
<keyword evidence="1" id="KW-1133">Transmembrane helix</keyword>
<keyword evidence="3" id="KW-1185">Reference proteome</keyword>